<proteinExistence type="predicted"/>
<dbReference type="AlphaFoldDB" id="A0A521FJH9"/>
<dbReference type="Proteomes" id="UP000320300">
    <property type="component" value="Unassembled WGS sequence"/>
</dbReference>
<name>A0A521FJH9_9SPHI</name>
<gene>
    <name evidence="1" type="ORF">SAMN06265348_11331</name>
</gene>
<dbReference type="EMBL" id="FXTN01000013">
    <property type="protein sequence ID" value="SMO96269.1"/>
    <property type="molecule type" value="Genomic_DNA"/>
</dbReference>
<protein>
    <submittedName>
        <fullName evidence="1">Uncharacterized protein</fullName>
    </submittedName>
</protein>
<reference evidence="1 2" key="1">
    <citation type="submission" date="2017-05" db="EMBL/GenBank/DDBJ databases">
        <authorList>
            <person name="Varghese N."/>
            <person name="Submissions S."/>
        </authorList>
    </citation>
    <scope>NUCLEOTIDE SEQUENCE [LARGE SCALE GENOMIC DNA]</scope>
    <source>
        <strain evidence="1 2">DSM 19036</strain>
    </source>
</reference>
<accession>A0A521FJH9</accession>
<sequence>MTVQTTELGAKGLLYVQEWANELPTWLAAFKK</sequence>
<organism evidence="1 2">
    <name type="scientific">Pedobacter westerhofensis</name>
    <dbReference type="NCBI Taxonomy" id="425512"/>
    <lineage>
        <taxon>Bacteria</taxon>
        <taxon>Pseudomonadati</taxon>
        <taxon>Bacteroidota</taxon>
        <taxon>Sphingobacteriia</taxon>
        <taxon>Sphingobacteriales</taxon>
        <taxon>Sphingobacteriaceae</taxon>
        <taxon>Pedobacter</taxon>
    </lineage>
</organism>
<evidence type="ECO:0000313" key="2">
    <source>
        <dbReference type="Proteomes" id="UP000320300"/>
    </source>
</evidence>
<keyword evidence="2" id="KW-1185">Reference proteome</keyword>
<evidence type="ECO:0000313" key="1">
    <source>
        <dbReference type="EMBL" id="SMO96269.1"/>
    </source>
</evidence>